<dbReference type="EMBL" id="FUEG01000015">
    <property type="protein sequence ID" value="SJL11936.1"/>
    <property type="molecule type" value="Genomic_DNA"/>
</dbReference>
<accession>A0A284RT43</accession>
<name>A0A284RT43_ARMOS</name>
<evidence type="ECO:0000313" key="1">
    <source>
        <dbReference type="EMBL" id="SJL11936.1"/>
    </source>
</evidence>
<sequence>MTSPYPSMNGYLTACPCFVHTNIGGVGVVQTSPGYVLDLGIALTYGLTAVHRVVLNSDEQQRYVFAVRNRTTAMGDIRRTHGWHIIGSMQRPKAPICARFAMGTTKAVLALKTV</sequence>
<reference evidence="2" key="1">
    <citation type="journal article" date="2017" name="Nat. Ecol. Evol.">
        <title>Genome expansion and lineage-specific genetic innovations in the forest pathogenic fungi Armillaria.</title>
        <authorList>
            <person name="Sipos G."/>
            <person name="Prasanna A.N."/>
            <person name="Walter M.C."/>
            <person name="O'Connor E."/>
            <person name="Balint B."/>
            <person name="Krizsan K."/>
            <person name="Kiss B."/>
            <person name="Hess J."/>
            <person name="Varga T."/>
            <person name="Slot J."/>
            <person name="Riley R."/>
            <person name="Boka B."/>
            <person name="Rigling D."/>
            <person name="Barry K."/>
            <person name="Lee J."/>
            <person name="Mihaltcheva S."/>
            <person name="LaButti K."/>
            <person name="Lipzen A."/>
            <person name="Waldron R."/>
            <person name="Moloney N.M."/>
            <person name="Sperisen C."/>
            <person name="Kredics L."/>
            <person name="Vagvoelgyi C."/>
            <person name="Patrignani A."/>
            <person name="Fitzpatrick D."/>
            <person name="Nagy I."/>
            <person name="Doyle S."/>
            <person name="Anderson J.B."/>
            <person name="Grigoriev I.V."/>
            <person name="Gueldener U."/>
            <person name="Muensterkoetter M."/>
            <person name="Nagy L.G."/>
        </authorList>
    </citation>
    <scope>NUCLEOTIDE SEQUENCE [LARGE SCALE GENOMIC DNA]</scope>
    <source>
        <strain evidence="2">C18/9</strain>
    </source>
</reference>
<organism evidence="1 2">
    <name type="scientific">Armillaria ostoyae</name>
    <name type="common">Armillaria root rot fungus</name>
    <dbReference type="NCBI Taxonomy" id="47428"/>
    <lineage>
        <taxon>Eukaryota</taxon>
        <taxon>Fungi</taxon>
        <taxon>Dikarya</taxon>
        <taxon>Basidiomycota</taxon>
        <taxon>Agaricomycotina</taxon>
        <taxon>Agaricomycetes</taxon>
        <taxon>Agaricomycetidae</taxon>
        <taxon>Agaricales</taxon>
        <taxon>Marasmiineae</taxon>
        <taxon>Physalacriaceae</taxon>
        <taxon>Armillaria</taxon>
    </lineage>
</organism>
<protein>
    <submittedName>
        <fullName evidence="1">Uncharacterized protein</fullName>
    </submittedName>
</protein>
<dbReference type="AlphaFoldDB" id="A0A284RT43"/>
<dbReference type="Proteomes" id="UP000219338">
    <property type="component" value="Unassembled WGS sequence"/>
</dbReference>
<proteinExistence type="predicted"/>
<evidence type="ECO:0000313" key="2">
    <source>
        <dbReference type="Proteomes" id="UP000219338"/>
    </source>
</evidence>
<gene>
    <name evidence="1" type="ORF">ARMOST_15350</name>
</gene>
<keyword evidence="2" id="KW-1185">Reference proteome</keyword>